<accession>A0A372ZNU5</accession>
<dbReference type="AlphaFoldDB" id="A0A372ZNU5"/>
<protein>
    <submittedName>
        <fullName evidence="1">Uncharacterized protein</fullName>
    </submittedName>
</protein>
<dbReference type="Proteomes" id="UP000263377">
    <property type="component" value="Unassembled WGS sequence"/>
</dbReference>
<proteinExistence type="predicted"/>
<sequence length="113" mass="12358">MQSPRSNRVNLAYNDAELTIVQEAAKRDGMAVSAWVARKALAVAKSQLVPVSADAREVLAELIRSRGELVRIGESAGSTGPCDGEPGTRLIEEAVRRVDRATLQLMRERASRW</sequence>
<comment type="caution">
    <text evidence="1">The sequence shown here is derived from an EMBL/GenBank/DDBJ whole genome shotgun (WGS) entry which is preliminary data.</text>
</comment>
<gene>
    <name evidence="1" type="ORF">DR950_06970</name>
</gene>
<dbReference type="EMBL" id="QVIG01000001">
    <property type="protein sequence ID" value="RGD57568.1"/>
    <property type="molecule type" value="Genomic_DNA"/>
</dbReference>
<reference evidence="1 2" key="1">
    <citation type="submission" date="2018-08" db="EMBL/GenBank/DDBJ databases">
        <title>Diversity &amp; Physiological Properties of Lignin-Decomposing Actinobacteria from Soil.</title>
        <authorList>
            <person name="Roh S.G."/>
            <person name="Kim S.B."/>
        </authorList>
    </citation>
    <scope>NUCLEOTIDE SEQUENCE [LARGE SCALE GENOMIC DNA]</scope>
    <source>
        <strain evidence="1 2">MMS17-GH009</strain>
    </source>
</reference>
<evidence type="ECO:0000313" key="2">
    <source>
        <dbReference type="Proteomes" id="UP000263377"/>
    </source>
</evidence>
<evidence type="ECO:0000313" key="1">
    <source>
        <dbReference type="EMBL" id="RGD57568.1"/>
    </source>
</evidence>
<organism evidence="1 2">
    <name type="scientific">Kitasatospora xanthocidica</name>
    <dbReference type="NCBI Taxonomy" id="83382"/>
    <lineage>
        <taxon>Bacteria</taxon>
        <taxon>Bacillati</taxon>
        <taxon>Actinomycetota</taxon>
        <taxon>Actinomycetes</taxon>
        <taxon>Kitasatosporales</taxon>
        <taxon>Streptomycetaceae</taxon>
        <taxon>Kitasatospora</taxon>
    </lineage>
</organism>
<name>A0A372ZNU5_9ACTN</name>
<keyword evidence="2" id="KW-1185">Reference proteome</keyword>